<evidence type="ECO:0000259" key="2">
    <source>
        <dbReference type="Pfam" id="PF14349"/>
    </source>
</evidence>
<feature type="domain" description="Gliding motility protein SprA N-terminal" evidence="2">
    <location>
        <begin position="1114"/>
        <end position="1624"/>
    </location>
</feature>
<feature type="compositionally biased region" description="Polar residues" evidence="1">
    <location>
        <begin position="1168"/>
        <end position="1184"/>
    </location>
</feature>
<feature type="compositionally biased region" description="Basic and acidic residues" evidence="1">
    <location>
        <begin position="48"/>
        <end position="61"/>
    </location>
</feature>
<accession>A0A1X7K0E4</accession>
<feature type="region of interest" description="Disordered" evidence="1">
    <location>
        <begin position="1168"/>
        <end position="1195"/>
    </location>
</feature>
<dbReference type="STRING" id="1028.SAMN05661096_02183"/>
<evidence type="ECO:0000256" key="1">
    <source>
        <dbReference type="SAM" id="MobiDB-lite"/>
    </source>
</evidence>
<dbReference type="InterPro" id="IPR026377">
    <property type="entry name" value="Cell_surface_SprA"/>
</dbReference>
<gene>
    <name evidence="3" type="ORF">SAMN05661096_02183</name>
</gene>
<dbReference type="Proteomes" id="UP000193804">
    <property type="component" value="Unassembled WGS sequence"/>
</dbReference>
<name>A0A1X7K0E4_9BACT</name>
<keyword evidence="4" id="KW-1185">Reference proteome</keyword>
<dbReference type="EMBL" id="FXAW01000004">
    <property type="protein sequence ID" value="SMG33941.1"/>
    <property type="molecule type" value="Genomic_DNA"/>
</dbReference>
<proteinExistence type="predicted"/>
<dbReference type="OrthoDB" id="9806090at2"/>
<feature type="domain" description="Gliding motility protein SprA N-terminal" evidence="2">
    <location>
        <begin position="127"/>
        <end position="403"/>
    </location>
</feature>
<dbReference type="InterPro" id="IPR025684">
    <property type="entry name" value="SprA_N_dom"/>
</dbReference>
<feature type="region of interest" description="Disordered" evidence="1">
    <location>
        <begin position="46"/>
        <end position="78"/>
    </location>
</feature>
<protein>
    <submittedName>
        <fullName evidence="3">Cell surface protein SprA</fullName>
    </submittedName>
</protein>
<sequence length="2382" mass="269537">MQSRSFQLLLRVVFIFSLSIGGHQNLFSKSNENVFEMFQQVQQSQDTVKSKTDSIKADSLRKYQPSRRPTYQVQDRYGDPFSNDLGNSPLLLEDPAALNLNVEIDTGFNYSIYETIGDIDFRPTSSMSYDEFSNYQDDRILKEYWRERSLGLDGESAVSGRSLIPPLYVSPVFDRLFGGSFVELIPNGFITLDFGGRFTRNENPNLPVQQQRYSSFEFDQQINMNAVGKVGEKLAVTANFANNNSFDFQNDLKVEYTGYEEEILKKIEIGNVSMPVNNSLMSGAQNLFGVKTQMQFGHLFVTSVASTQRGKAESVKVEGGSQRQEFEVRSSDYDENRHFFLGHFFRNNYERWLNGLPRVNSSLDIRRVEVYILNRTANTQNLRSIAAFMDLGEANPNNINQSQFLESGVSNNNPTDNDANSLWGEINNYNKNYDVFLNSLETSSPSLSRTVDYEIINVARKLDATEYNFNKELGYVSLRRQLQNDEMLAVAYEYTYNGQRYQVGEMAENYGSRSDDAVVLLKLLRPSKINVDVPTWDLMMKNIYNLQGNQISQEGFQLRIIYRDDRTGQDNPSLHESSLRDIPLLRVFNLDSLNQNNDPQPDGNFDYINGLTINQQEGKIIFPVLEPFGSSLDQQFRPDEQTFKSKYVFNTLYESTKNDAQQLTSKDKFFIKGQYESGSSTEIALPGLNIAENSVRVSAGGTPLQEGIDYRVDYNLGRVIILNDGILSSGRDLDIDFETEDMFNFQSKTLIGTRFDYVVSDKINIGATVLRHTQRPLGVSRYTIGSEPSSNTKWGLDLNYSDEVPFLTKMVDLIPFIDTKAPSSLTLRGEFAQLIPGTSSQVDGQGTAYLDDFEQSVTVNNLGSDFVSWSLASPPKTEDNRFMGQGKYGENKKRAKLAWYNIDNTIYQTTGQNLPEISESAKQNHYGRSVAIQEIYKNRDRNIGINLQQTFDMAYFPEERGMYNFNSDLTSDGLLKTPRQNWGGITRAITSEVDFDKNNIEYIEFWLLDPFIETERGVVDDGSEDATNNTTGGKLFFNLGSVSEDILPDNKLAYENGLPANYDNAAEVDITDQGRVPSNSPITDVFSTDPSARANQDVGLDGIRNDLEGEFYSDFVNEINSSAAISQEAKDRILSDVAADNFRYFLGDEFDEREAPIIERYKNFSNMEGNTPAESGGENFNPSGSRYPDSEDLNNDKTVSTLEEYYEYEVPLTTSNLNVSSNPYIVDEVTASGENENVKWYLFRIPVRNPTRTQGDIQGFKTIRYVRTILTDFEQPVVLRMADFRLVGSQWRRYDGSLSRTGIIETPEQKPSNLVISAVSIEANSENGPGKVPYVLPPGITRDQDIAAVANPVRQNEKSIQLCVEDLEEGKAVAAFKNVNFDLVNYNTLKLFLHAQGANVNDDAVTAFVRLGTDFDDNYYEIEIPLKITPYQTTDPRDIWPLENEIDLDINRLYELKSRRNRVLGNQNILLPYSEQFGKYTLTVRGRPDMSSLQTMMVGIRNPDGGTTLPQDVCVWANEMRVTDFDQTNGWAANATINAKLADFANITMGTNYSTVGFGGIEQNIAQRSRETIQAYDISANFSLGKFFGDESGIKIPTYLGYQTFTSTPFFDPRDPDIPLVAALQSFETVEEAEAYRNLVIDQEVRRSINFTNVRKERKQSDKLVLPFAISNFDFTYAYSDINRSNLQTAVFETRNYKGAVGYNYGFPNASIAPLKKASFLNSPYLQLIQDININPLPSTFGVRADLDRSYVKTQLRNDRLGIEGIEPQFQKAFTLNRSYNLDWNLTENLNVNYSARAFSIIDEEAGEINTEAKRDSILTNLQNLGRMKNFDQSVVTGYQIPLGKIPFTDWVSAEARYKVDFNWTSGSLNQIDTLGHLIQNSSEWGLNSRLDMNKLYNKVKILNRINNPPRLRANEQDTTWTQPGAPIVKGFLKLLMSLKNVTGSYSERGGTLLPGFRNRAYLFGLDSSLTAPGLPFILGSQDPNIRYRAAENNWLARSNSQSNFYTQSITKTLDLKATLEPAKDLSIQLDVNRTINENYSELFRFSDQEDAFVNLTPTRSGNYIMSYNMINTSFVATDENNSPLFEEVRQNREILRQRLSANNPNGGEYQINHQDVLIPSFLAAYSGTSPNEIKTNPFPKLPLPNWRVDYKGLSNIKAVKEVFPSVSLSHAYVSTLTINNYINNAFYNAESQINLNNNIENYPLPSVVSDSGFYLPVYTIGQVLISERFSPLIGVSLRSSGRLTAKFEYKKERNVALSTETSQITDQKSNDIVIDIGFTDPNFTLPFKVKGRTVSLDNDLTMQLSITVRDTEVVQRTLDDGRNVLVDGTINFQLRPTVNYTVNDRLNLNFYFQRNFNEPRVQNSFPTTNTSFGVQVRFGLQ</sequence>
<evidence type="ECO:0000313" key="4">
    <source>
        <dbReference type="Proteomes" id="UP000193804"/>
    </source>
</evidence>
<evidence type="ECO:0000313" key="3">
    <source>
        <dbReference type="EMBL" id="SMG33941.1"/>
    </source>
</evidence>
<reference evidence="4" key="1">
    <citation type="submission" date="2017-04" db="EMBL/GenBank/DDBJ databases">
        <authorList>
            <person name="Varghese N."/>
            <person name="Submissions S."/>
        </authorList>
    </citation>
    <scope>NUCLEOTIDE SEQUENCE [LARGE SCALE GENOMIC DNA]</scope>
    <source>
        <strain evidence="4">DSM 4125</strain>
    </source>
</reference>
<organism evidence="3 4">
    <name type="scientific">Marivirga sericea</name>
    <dbReference type="NCBI Taxonomy" id="1028"/>
    <lineage>
        <taxon>Bacteria</taxon>
        <taxon>Pseudomonadati</taxon>
        <taxon>Bacteroidota</taxon>
        <taxon>Cytophagia</taxon>
        <taxon>Cytophagales</taxon>
        <taxon>Marivirgaceae</taxon>
        <taxon>Marivirga</taxon>
    </lineage>
</organism>
<dbReference type="Pfam" id="PF14349">
    <property type="entry name" value="SprA_N"/>
    <property type="match status" value="2"/>
</dbReference>
<dbReference type="NCBIfam" id="TIGR04189">
    <property type="entry name" value="surface_SprA"/>
    <property type="match status" value="1"/>
</dbReference>